<accession>A0ABN7SSH9</accession>
<feature type="region of interest" description="Disordered" evidence="1">
    <location>
        <begin position="97"/>
        <end position="219"/>
    </location>
</feature>
<feature type="region of interest" description="Disordered" evidence="1">
    <location>
        <begin position="19"/>
        <end position="82"/>
    </location>
</feature>
<protein>
    <submittedName>
        <fullName evidence="2">Oidioi.mRNA.OKI2018_I69.chr1.g2905.t1.cds</fullName>
    </submittedName>
</protein>
<feature type="compositionally biased region" description="Basic and acidic residues" evidence="1">
    <location>
        <begin position="97"/>
        <end position="108"/>
    </location>
</feature>
<feature type="compositionally biased region" description="Basic residues" evidence="1">
    <location>
        <begin position="36"/>
        <end position="46"/>
    </location>
</feature>
<feature type="compositionally biased region" description="Polar residues" evidence="1">
    <location>
        <begin position="276"/>
        <end position="288"/>
    </location>
</feature>
<evidence type="ECO:0000313" key="3">
    <source>
        <dbReference type="Proteomes" id="UP001158576"/>
    </source>
</evidence>
<dbReference type="EMBL" id="OU015566">
    <property type="protein sequence ID" value="CAG5106580.1"/>
    <property type="molecule type" value="Genomic_DNA"/>
</dbReference>
<feature type="compositionally biased region" description="Low complexity" evidence="1">
    <location>
        <begin position="289"/>
        <end position="302"/>
    </location>
</feature>
<gene>
    <name evidence="2" type="ORF">OKIOD_LOCUS11670</name>
</gene>
<keyword evidence="3" id="KW-1185">Reference proteome</keyword>
<feature type="compositionally biased region" description="Basic residues" evidence="1">
    <location>
        <begin position="432"/>
        <end position="441"/>
    </location>
</feature>
<feature type="region of interest" description="Disordered" evidence="1">
    <location>
        <begin position="432"/>
        <end position="498"/>
    </location>
</feature>
<feature type="compositionally biased region" description="Basic and acidic residues" evidence="1">
    <location>
        <begin position="166"/>
        <end position="175"/>
    </location>
</feature>
<dbReference type="Proteomes" id="UP001158576">
    <property type="component" value="Chromosome 1"/>
</dbReference>
<name>A0ABN7SSH9_OIKDI</name>
<feature type="compositionally biased region" description="Basic and acidic residues" evidence="1">
    <location>
        <begin position="442"/>
        <end position="480"/>
    </location>
</feature>
<feature type="compositionally biased region" description="Low complexity" evidence="1">
    <location>
        <begin position="59"/>
        <end position="78"/>
    </location>
</feature>
<organism evidence="2 3">
    <name type="scientific">Oikopleura dioica</name>
    <name type="common">Tunicate</name>
    <dbReference type="NCBI Taxonomy" id="34765"/>
    <lineage>
        <taxon>Eukaryota</taxon>
        <taxon>Metazoa</taxon>
        <taxon>Chordata</taxon>
        <taxon>Tunicata</taxon>
        <taxon>Appendicularia</taxon>
        <taxon>Copelata</taxon>
        <taxon>Oikopleuridae</taxon>
        <taxon>Oikopleura</taxon>
    </lineage>
</organism>
<reference evidence="2 3" key="1">
    <citation type="submission" date="2021-04" db="EMBL/GenBank/DDBJ databases">
        <authorList>
            <person name="Bliznina A."/>
        </authorList>
    </citation>
    <scope>NUCLEOTIDE SEQUENCE [LARGE SCALE GENOMIC DNA]</scope>
</reference>
<evidence type="ECO:0000313" key="2">
    <source>
        <dbReference type="EMBL" id="CAG5106580.1"/>
    </source>
</evidence>
<proteinExistence type="predicted"/>
<evidence type="ECO:0000256" key="1">
    <source>
        <dbReference type="SAM" id="MobiDB-lite"/>
    </source>
</evidence>
<feature type="region of interest" description="Disordered" evidence="1">
    <location>
        <begin position="276"/>
        <end position="339"/>
    </location>
</feature>
<sequence length="536" mass="60666">MMLVHEGLSREVSKCLEEYRAAQSSDPNSDDELLQKHIKRKRRRKQLISQGLNPDDYETSSTETSLSTESEEPFTSSEADTDEAIEIWKKVLEEKFAASSGKKEARKIDAKHKKKLGLSPAPSDIPNELLNNSPKKKVASPEKSTGELFKNIVEKSKLNKSTPTKDNGKCKDKAARPVAAANSNGNTTPKKESAKSETHEHHTCMSDHEDGEHGHDHFSEHHPCHCVHCELLGNTPNQRGNFRDEQARARLRKKLEKRKQASGQCVEPKCEKICSNPNNASSRQQGDESSSPTLSSRSTVSSQKDSRTGTPQAKTAKRMPFSFSTAMDLRPVRSSTSSKNIETCDGDYDGKREWIDCAYEDILNMCQEKKLKNTPTNASLNSVQSWLRTAIKDRLDAQKDAKDKMPVHQIIAEEVIAAEEAEKKAEEAKRLKKKKKKQAAKQRKEELKKQEEAKLEAERRAKQKIEEEEAERRAQEKREEEEMENVFTPVDNIEGLDPDDRDVESFKKFCLEFVPKFPRLKIPLQSLNLPPLVVPQ</sequence>
<feature type="compositionally biased region" description="Basic and acidic residues" evidence="1">
    <location>
        <begin position="189"/>
        <end position="219"/>
    </location>
</feature>